<accession>A0A841Q9Q5</accession>
<keyword evidence="4" id="KW-1185">Reference proteome</keyword>
<feature type="coiled-coil region" evidence="2">
    <location>
        <begin position="52"/>
        <end position="86"/>
    </location>
</feature>
<name>A0A841Q9Q5_9BACI</name>
<reference evidence="3 4" key="1">
    <citation type="submission" date="2020-08" db="EMBL/GenBank/DDBJ databases">
        <title>Genomic Encyclopedia of Type Strains, Phase IV (KMG-IV): sequencing the most valuable type-strain genomes for metagenomic binning, comparative biology and taxonomic classification.</title>
        <authorList>
            <person name="Goeker M."/>
        </authorList>
    </citation>
    <scope>NUCLEOTIDE SEQUENCE [LARGE SCALE GENOMIC DNA]</scope>
    <source>
        <strain evidence="3 4">DSM 19612</strain>
    </source>
</reference>
<dbReference type="InterPro" id="IPR010273">
    <property type="entry name" value="DUF881"/>
</dbReference>
<evidence type="ECO:0000313" key="3">
    <source>
        <dbReference type="EMBL" id="MBB6455033.1"/>
    </source>
</evidence>
<dbReference type="PANTHER" id="PTHR37313">
    <property type="entry name" value="UPF0749 PROTEIN RV1825"/>
    <property type="match status" value="1"/>
</dbReference>
<dbReference type="AlphaFoldDB" id="A0A841Q9Q5"/>
<sequence>MKLKGSHVIFSFILLVTGFLAAFSYQITKEESKVVKLESDQLEQDYFYRQQLNEVEQKNKQLRNELVALKEQINNFEEELGKQEEVVAGFLDDKQKLQMLTGEVPIRGSGISVTLKDAEYVPDDESVNVNDYIVHDLHVHKVVNELLSSGASAISINGQRLLKSSFITCIGPVISVDGVQHPAPFVISAIGDADILETSLKLQNGVLEQLVMDNVEVTIEKKNELKMNARVSGERW</sequence>
<organism evidence="3 4">
    <name type="scientific">Salirhabdus euzebyi</name>
    <dbReference type="NCBI Taxonomy" id="394506"/>
    <lineage>
        <taxon>Bacteria</taxon>
        <taxon>Bacillati</taxon>
        <taxon>Bacillota</taxon>
        <taxon>Bacilli</taxon>
        <taxon>Bacillales</taxon>
        <taxon>Bacillaceae</taxon>
        <taxon>Salirhabdus</taxon>
    </lineage>
</organism>
<protein>
    <submittedName>
        <fullName evidence="3">Uncharacterized protein YlxW (UPF0749 family)</fullName>
    </submittedName>
</protein>
<evidence type="ECO:0000313" key="4">
    <source>
        <dbReference type="Proteomes" id="UP000581688"/>
    </source>
</evidence>
<proteinExistence type="inferred from homology"/>
<dbReference type="RefSeq" id="WP_174497505.1">
    <property type="nucleotide sequence ID" value="NZ_CADDWK010000015.1"/>
</dbReference>
<evidence type="ECO:0000256" key="1">
    <source>
        <dbReference type="ARBA" id="ARBA00009108"/>
    </source>
</evidence>
<evidence type="ECO:0000256" key="2">
    <source>
        <dbReference type="SAM" id="Coils"/>
    </source>
</evidence>
<dbReference type="Gene3D" id="3.30.70.1880">
    <property type="entry name" value="Protein of unknown function DUF881"/>
    <property type="match status" value="1"/>
</dbReference>
<comment type="caution">
    <text evidence="3">The sequence shown here is derived from an EMBL/GenBank/DDBJ whole genome shotgun (WGS) entry which is preliminary data.</text>
</comment>
<keyword evidence="2" id="KW-0175">Coiled coil</keyword>
<dbReference type="Pfam" id="PF05949">
    <property type="entry name" value="DUF881"/>
    <property type="match status" value="1"/>
</dbReference>
<dbReference type="PANTHER" id="PTHR37313:SF2">
    <property type="entry name" value="UPF0749 PROTEIN YLXX"/>
    <property type="match status" value="1"/>
</dbReference>
<comment type="similarity">
    <text evidence="1">Belongs to the UPF0749 family.</text>
</comment>
<dbReference type="EMBL" id="JACHGH010000014">
    <property type="protein sequence ID" value="MBB6455033.1"/>
    <property type="molecule type" value="Genomic_DNA"/>
</dbReference>
<dbReference type="Proteomes" id="UP000581688">
    <property type="component" value="Unassembled WGS sequence"/>
</dbReference>
<gene>
    <name evidence="3" type="ORF">HNQ94_003527</name>
</gene>